<evidence type="ECO:0000313" key="2">
    <source>
        <dbReference type="Proteomes" id="UP000789901"/>
    </source>
</evidence>
<dbReference type="EMBL" id="CAJVQB010004530">
    <property type="protein sequence ID" value="CAG8638454.1"/>
    <property type="molecule type" value="Genomic_DNA"/>
</dbReference>
<evidence type="ECO:0000313" key="1">
    <source>
        <dbReference type="EMBL" id="CAG8638454.1"/>
    </source>
</evidence>
<gene>
    <name evidence="1" type="ORF">GMARGA_LOCUS8712</name>
</gene>
<organism evidence="1 2">
    <name type="scientific">Gigaspora margarita</name>
    <dbReference type="NCBI Taxonomy" id="4874"/>
    <lineage>
        <taxon>Eukaryota</taxon>
        <taxon>Fungi</taxon>
        <taxon>Fungi incertae sedis</taxon>
        <taxon>Mucoromycota</taxon>
        <taxon>Glomeromycotina</taxon>
        <taxon>Glomeromycetes</taxon>
        <taxon>Diversisporales</taxon>
        <taxon>Gigasporaceae</taxon>
        <taxon>Gigaspora</taxon>
    </lineage>
</organism>
<comment type="caution">
    <text evidence="1">The sequence shown here is derived from an EMBL/GenBank/DDBJ whole genome shotgun (WGS) entry which is preliminary data.</text>
</comment>
<proteinExistence type="predicted"/>
<accession>A0ABN7UPR2</accession>
<keyword evidence="2" id="KW-1185">Reference proteome</keyword>
<sequence>MSANSQTTIRFVYEEKYMKSQKKSTKRRKTSSNNYVTISPVNGTINTTKDLLKYVQDLENRIQNLEFILFKNLTASSDQMNQMNYLAQNYHMISKMTLENQSEVATNKTIFIQKKKNNFYETTSPCSDPYEKLLVYDIFHQETLSYSKSNCPKLNNGLRSSSLSSTNSSEIDSFISGNSSRTSISLDDGNSDPPSWGIILNKFFMLIQHSLLGIENKQLENEFKIQCKESKKIEKAERVDGTEKQNKLIVEELKRQNELIELLKISLGGIEYAKRVGRTIKDINSEEIEKNKTSQ</sequence>
<reference evidence="1 2" key="1">
    <citation type="submission" date="2021-06" db="EMBL/GenBank/DDBJ databases">
        <authorList>
            <person name="Kallberg Y."/>
            <person name="Tangrot J."/>
            <person name="Rosling A."/>
        </authorList>
    </citation>
    <scope>NUCLEOTIDE SEQUENCE [LARGE SCALE GENOMIC DNA]</scope>
    <source>
        <strain evidence="1 2">120-4 pot B 10/14</strain>
    </source>
</reference>
<dbReference type="Proteomes" id="UP000789901">
    <property type="component" value="Unassembled WGS sequence"/>
</dbReference>
<name>A0ABN7UPR2_GIGMA</name>
<protein>
    <submittedName>
        <fullName evidence="1">17880_t:CDS:1</fullName>
    </submittedName>
</protein>